<feature type="transmembrane region" description="Helical" evidence="1">
    <location>
        <begin position="295"/>
        <end position="318"/>
    </location>
</feature>
<feature type="transmembrane region" description="Helical" evidence="1">
    <location>
        <begin position="92"/>
        <end position="110"/>
    </location>
</feature>
<feature type="transmembrane region" description="Helical" evidence="1">
    <location>
        <begin position="338"/>
        <end position="361"/>
    </location>
</feature>
<evidence type="ECO:0000313" key="2">
    <source>
        <dbReference type="EMBL" id="WWF03905.1"/>
    </source>
</evidence>
<protein>
    <submittedName>
        <fullName evidence="2">Uncharacterized protein</fullName>
    </submittedName>
</protein>
<proteinExistence type="predicted"/>
<dbReference type="RefSeq" id="WP_338537505.1">
    <property type="nucleotide sequence ID" value="NZ_CP104874.1"/>
</dbReference>
<evidence type="ECO:0000256" key="1">
    <source>
        <dbReference type="SAM" id="Phobius"/>
    </source>
</evidence>
<keyword evidence="1" id="KW-0812">Transmembrane</keyword>
<feature type="transmembrane region" description="Helical" evidence="1">
    <location>
        <begin position="195"/>
        <end position="215"/>
    </location>
</feature>
<feature type="transmembrane region" description="Helical" evidence="1">
    <location>
        <begin position="122"/>
        <end position="140"/>
    </location>
</feature>
<feature type="transmembrane region" description="Helical" evidence="1">
    <location>
        <begin position="152"/>
        <end position="175"/>
    </location>
</feature>
<keyword evidence="1" id="KW-1133">Transmembrane helix</keyword>
<keyword evidence="1" id="KW-0472">Membrane</keyword>
<gene>
    <name evidence="2" type="ORF">N5P18_09285</name>
</gene>
<feature type="transmembrane region" description="Helical" evidence="1">
    <location>
        <begin position="264"/>
        <end position="283"/>
    </location>
</feature>
<name>A0ABZ2FBK0_9MICO</name>
<evidence type="ECO:0000313" key="3">
    <source>
        <dbReference type="Proteomes" id="UP001381003"/>
    </source>
</evidence>
<reference evidence="2 3" key="1">
    <citation type="submission" date="2022-09" db="EMBL/GenBank/DDBJ databases">
        <title>Complete genome sequence of Janibacter terrae strain COS04-44, PCL-degrading bacteria isolated from oil spilled coast.</title>
        <authorList>
            <person name="Park H."/>
            <person name="Kim J.Y."/>
            <person name="An S.H."/>
            <person name="Lee C.M."/>
            <person name="Weon H.-Y."/>
        </authorList>
    </citation>
    <scope>NUCLEOTIDE SEQUENCE [LARGE SCALE GENOMIC DNA]</scope>
    <source>
        <strain evidence="2 3">COS04-44</strain>
    </source>
</reference>
<feature type="transmembrane region" description="Helical" evidence="1">
    <location>
        <begin position="235"/>
        <end position="252"/>
    </location>
</feature>
<feature type="transmembrane region" description="Helical" evidence="1">
    <location>
        <begin position="54"/>
        <end position="72"/>
    </location>
</feature>
<accession>A0ABZ2FBK0</accession>
<keyword evidence="3" id="KW-1185">Reference proteome</keyword>
<dbReference type="Proteomes" id="UP001381003">
    <property type="component" value="Chromosome"/>
</dbReference>
<dbReference type="EMBL" id="CP104874">
    <property type="protein sequence ID" value="WWF03905.1"/>
    <property type="molecule type" value="Genomic_DNA"/>
</dbReference>
<organism evidence="2 3">
    <name type="scientific">Janibacter terrae</name>
    <dbReference type="NCBI Taxonomy" id="103817"/>
    <lineage>
        <taxon>Bacteria</taxon>
        <taxon>Bacillati</taxon>
        <taxon>Actinomycetota</taxon>
        <taxon>Actinomycetes</taxon>
        <taxon>Micrococcales</taxon>
        <taxon>Intrasporangiaceae</taxon>
        <taxon>Janibacter</taxon>
    </lineage>
</organism>
<feature type="transmembrane region" description="Helical" evidence="1">
    <location>
        <begin position="25"/>
        <end position="42"/>
    </location>
</feature>
<sequence length="374" mass="38891">MPAPEPVTGTARTNGGPGPALRQPFLGLLVLVGVVIVSLGLIATLEWPTFRDSVSYYLVCAVPTLFVVGPFWRGEHPRALTRLAQPWRGLALTGLALVVAAIVAVVVNVVLGEGRTPPSPNVTHIVIMAVPFTFLFAVVWDGWPFRRMGHQVLAGLALQLAAYLVAVAAYLALASYDSFKAGPAYVAAIDPGGPFDAWVLMTFVVTTMAVALLLLHLDLWPLAGTPALAGGARRAGALTAVILVVSALAMWLGTGVGGLDPPTFLVGVAIPFIFGSIVVLNVFEGALPLPGAQPVRGLASAVLAAVIGLVLAGLYAVLATRVSGDVPFGGPGYQGEVWLASALLAVTFPLLSVVIDCFGFWPARRAVADAVRDR</sequence>